<evidence type="ECO:0000256" key="1">
    <source>
        <dbReference type="SAM" id="MobiDB-lite"/>
    </source>
</evidence>
<dbReference type="Proteomes" id="UP001642464">
    <property type="component" value="Unassembled WGS sequence"/>
</dbReference>
<evidence type="ECO:0008006" key="4">
    <source>
        <dbReference type="Google" id="ProtNLM"/>
    </source>
</evidence>
<dbReference type="EMBL" id="CAXAMM010000518">
    <property type="protein sequence ID" value="CAK8987787.1"/>
    <property type="molecule type" value="Genomic_DNA"/>
</dbReference>
<protein>
    <recommendedName>
        <fullName evidence="4">Non-structural maintenance of chromosomes element 4</fullName>
    </recommendedName>
</protein>
<proteinExistence type="predicted"/>
<organism evidence="2 3">
    <name type="scientific">Durusdinium trenchii</name>
    <dbReference type="NCBI Taxonomy" id="1381693"/>
    <lineage>
        <taxon>Eukaryota</taxon>
        <taxon>Sar</taxon>
        <taxon>Alveolata</taxon>
        <taxon>Dinophyceae</taxon>
        <taxon>Suessiales</taxon>
        <taxon>Symbiodiniaceae</taxon>
        <taxon>Durusdinium</taxon>
    </lineage>
</organism>
<gene>
    <name evidence="2" type="ORF">SCF082_LOCUS1122</name>
</gene>
<keyword evidence="3" id="KW-1185">Reference proteome</keyword>
<sequence>ILKRRRDDLAAKKQKMKEARADGEKSKAEEENFAAVGFEIPEKQRTGHRIRNALELCVEEHDLKRFEHSVTVKPETVQQAVQVLREEFEVNEAEGYQTALLGAMLEAANDADAQVVPRWLVEGVPLGLSVPIEHTNVFPATDEVSAPEAIQ</sequence>
<feature type="non-terminal residue" evidence="2">
    <location>
        <position position="1"/>
    </location>
</feature>
<comment type="caution">
    <text evidence="2">The sequence shown here is derived from an EMBL/GenBank/DDBJ whole genome shotgun (WGS) entry which is preliminary data.</text>
</comment>
<evidence type="ECO:0000313" key="2">
    <source>
        <dbReference type="EMBL" id="CAK8987787.1"/>
    </source>
</evidence>
<name>A0ABP0HCM0_9DINO</name>
<feature type="region of interest" description="Disordered" evidence="1">
    <location>
        <begin position="1"/>
        <end position="28"/>
    </location>
</feature>
<evidence type="ECO:0000313" key="3">
    <source>
        <dbReference type="Proteomes" id="UP001642464"/>
    </source>
</evidence>
<reference evidence="2 3" key="1">
    <citation type="submission" date="2024-02" db="EMBL/GenBank/DDBJ databases">
        <authorList>
            <person name="Chen Y."/>
            <person name="Shah S."/>
            <person name="Dougan E. K."/>
            <person name="Thang M."/>
            <person name="Chan C."/>
        </authorList>
    </citation>
    <scope>NUCLEOTIDE SEQUENCE [LARGE SCALE GENOMIC DNA]</scope>
</reference>
<accession>A0ABP0HCM0</accession>